<feature type="region of interest" description="Disordered" evidence="5">
    <location>
        <begin position="1"/>
        <end position="22"/>
    </location>
</feature>
<sequence length="204" mass="21259">MLAEEYPGNPRPRRAGLQQEDLLDDPLHLALPRSAGAADADGPTAALRSLADHPWVMEPEGTAARQWAMALCRGAGFEPDVRFETTDLLLHQRLVELDHAAAFLPGLVWSGQAPAVTRAPSPGAGARAASSRSYARAAAGTPPSSRAATPSGARSACTPARSEAPPLTVGRTTAPPRQGNRRGCCPLPIDGERSGVSGWPPSHA</sequence>
<dbReference type="PANTHER" id="PTHR30346:SF29">
    <property type="entry name" value="LYSR SUBSTRATE-BINDING"/>
    <property type="match status" value="1"/>
</dbReference>
<reference evidence="7 8" key="1">
    <citation type="submission" date="2024-10" db="EMBL/GenBank/DDBJ databases">
        <title>The Natural Products Discovery Center: Release of the First 8490 Sequenced Strains for Exploring Actinobacteria Biosynthetic Diversity.</title>
        <authorList>
            <person name="Kalkreuter E."/>
            <person name="Kautsar S.A."/>
            <person name="Yang D."/>
            <person name="Bader C.D."/>
            <person name="Teijaro C.N."/>
            <person name="Fluegel L."/>
            <person name="Davis C.M."/>
            <person name="Simpson J.R."/>
            <person name="Lauterbach L."/>
            <person name="Steele A.D."/>
            <person name="Gui C."/>
            <person name="Meng S."/>
            <person name="Li G."/>
            <person name="Viehrig K."/>
            <person name="Ye F."/>
            <person name="Su P."/>
            <person name="Kiefer A.F."/>
            <person name="Nichols A."/>
            <person name="Cepeda A.J."/>
            <person name="Yan W."/>
            <person name="Fan B."/>
            <person name="Jiang Y."/>
            <person name="Adhikari A."/>
            <person name="Zheng C.-J."/>
            <person name="Schuster L."/>
            <person name="Cowan T.M."/>
            <person name="Smanski M.J."/>
            <person name="Chevrette M.G."/>
            <person name="De Carvalho L.P.S."/>
            <person name="Shen B."/>
        </authorList>
    </citation>
    <scope>NUCLEOTIDE SEQUENCE [LARGE SCALE GENOMIC DNA]</scope>
    <source>
        <strain evidence="7 8">NPDC089932</strain>
    </source>
</reference>
<evidence type="ECO:0000256" key="3">
    <source>
        <dbReference type="ARBA" id="ARBA00023125"/>
    </source>
</evidence>
<keyword evidence="8" id="KW-1185">Reference proteome</keyword>
<dbReference type="EMBL" id="JBIVGG010000013">
    <property type="protein sequence ID" value="MFJ4083005.1"/>
    <property type="molecule type" value="Genomic_DNA"/>
</dbReference>
<feature type="region of interest" description="Disordered" evidence="5">
    <location>
        <begin position="119"/>
        <end position="204"/>
    </location>
</feature>
<name>A0ABW8FLR6_9ACTN</name>
<evidence type="ECO:0000256" key="1">
    <source>
        <dbReference type="ARBA" id="ARBA00009437"/>
    </source>
</evidence>
<comment type="caution">
    <text evidence="7">The sequence shown here is derived from an EMBL/GenBank/DDBJ whole genome shotgun (WGS) entry which is preliminary data.</text>
</comment>
<feature type="compositionally biased region" description="Low complexity" evidence="5">
    <location>
        <begin position="119"/>
        <end position="140"/>
    </location>
</feature>
<keyword evidence="3" id="KW-0238">DNA-binding</keyword>
<evidence type="ECO:0000259" key="6">
    <source>
        <dbReference type="Pfam" id="PF03466"/>
    </source>
</evidence>
<dbReference type="RefSeq" id="WP_402074713.1">
    <property type="nucleotide sequence ID" value="NZ_JBIVGG010000013.1"/>
</dbReference>
<protein>
    <submittedName>
        <fullName evidence="7">LysR substrate-binding domain-containing protein</fullName>
    </submittedName>
</protein>
<dbReference type="InterPro" id="IPR005119">
    <property type="entry name" value="LysR_subst-bd"/>
</dbReference>
<evidence type="ECO:0000313" key="7">
    <source>
        <dbReference type="EMBL" id="MFJ4083005.1"/>
    </source>
</evidence>
<dbReference type="Proteomes" id="UP001617511">
    <property type="component" value="Unassembled WGS sequence"/>
</dbReference>
<evidence type="ECO:0000313" key="8">
    <source>
        <dbReference type="Proteomes" id="UP001617511"/>
    </source>
</evidence>
<keyword evidence="4" id="KW-0804">Transcription</keyword>
<dbReference type="Gene3D" id="3.40.190.10">
    <property type="entry name" value="Periplasmic binding protein-like II"/>
    <property type="match status" value="2"/>
</dbReference>
<gene>
    <name evidence="7" type="ORF">ACIP2Z_29110</name>
</gene>
<feature type="domain" description="LysR substrate-binding" evidence="6">
    <location>
        <begin position="11"/>
        <end position="110"/>
    </location>
</feature>
<evidence type="ECO:0000256" key="2">
    <source>
        <dbReference type="ARBA" id="ARBA00023015"/>
    </source>
</evidence>
<keyword evidence="2" id="KW-0805">Transcription regulation</keyword>
<organism evidence="7 8">
    <name type="scientific">Streptomyces iakyrus</name>
    <dbReference type="NCBI Taxonomy" id="68219"/>
    <lineage>
        <taxon>Bacteria</taxon>
        <taxon>Bacillati</taxon>
        <taxon>Actinomycetota</taxon>
        <taxon>Actinomycetes</taxon>
        <taxon>Kitasatosporales</taxon>
        <taxon>Streptomycetaceae</taxon>
        <taxon>Streptomyces</taxon>
    </lineage>
</organism>
<evidence type="ECO:0000256" key="5">
    <source>
        <dbReference type="SAM" id="MobiDB-lite"/>
    </source>
</evidence>
<accession>A0ABW8FLR6</accession>
<comment type="similarity">
    <text evidence="1">Belongs to the LysR transcriptional regulatory family.</text>
</comment>
<proteinExistence type="inferred from homology"/>
<dbReference type="PANTHER" id="PTHR30346">
    <property type="entry name" value="TRANSCRIPTIONAL DUAL REGULATOR HCAR-RELATED"/>
    <property type="match status" value="1"/>
</dbReference>
<evidence type="ECO:0000256" key="4">
    <source>
        <dbReference type="ARBA" id="ARBA00023163"/>
    </source>
</evidence>
<dbReference type="Pfam" id="PF03466">
    <property type="entry name" value="LysR_substrate"/>
    <property type="match status" value="1"/>
</dbReference>
<dbReference type="SUPFAM" id="SSF53850">
    <property type="entry name" value="Periplasmic binding protein-like II"/>
    <property type="match status" value="1"/>
</dbReference>